<dbReference type="PANTHER" id="PTHR42791:SF2">
    <property type="entry name" value="N-ACETYLTRANSFERASE DOMAIN-CONTAINING PROTEIN"/>
    <property type="match status" value="1"/>
</dbReference>
<dbReference type="PROSITE" id="PS51186">
    <property type="entry name" value="GNAT"/>
    <property type="match status" value="1"/>
</dbReference>
<dbReference type="Gene3D" id="3.40.630.30">
    <property type="match status" value="1"/>
</dbReference>
<reference evidence="2 3" key="1">
    <citation type="journal article" date="2016" name="PLoS Pathog.">
        <title>Biosynthesis of antibiotic leucinostatins in bio-control fungus Purpureocillium lilacinum and their inhibition on phytophthora revealed by genome mining.</title>
        <authorList>
            <person name="Wang G."/>
            <person name="Liu Z."/>
            <person name="Lin R."/>
            <person name="Li E."/>
            <person name="Mao Z."/>
            <person name="Ling J."/>
            <person name="Yang Y."/>
            <person name="Yin W.B."/>
            <person name="Xie B."/>
        </authorList>
    </citation>
    <scope>NUCLEOTIDE SEQUENCE [LARGE SCALE GENOMIC DNA]</scope>
    <source>
        <strain evidence="2">170</strain>
    </source>
</reference>
<protein>
    <submittedName>
        <fullName evidence="2">GNAT family acetyltransferase</fullName>
    </submittedName>
</protein>
<evidence type="ECO:0000313" key="2">
    <source>
        <dbReference type="EMBL" id="OAQ59659.1"/>
    </source>
</evidence>
<dbReference type="KEGG" id="pchm:VFPPC_03868"/>
<accession>A0A179F3F4</accession>
<dbReference type="SUPFAM" id="SSF55729">
    <property type="entry name" value="Acyl-CoA N-acyltransferases (Nat)"/>
    <property type="match status" value="1"/>
</dbReference>
<dbReference type="Proteomes" id="UP000078397">
    <property type="component" value="Unassembled WGS sequence"/>
</dbReference>
<dbReference type="GO" id="GO:0016747">
    <property type="term" value="F:acyltransferase activity, transferring groups other than amino-acyl groups"/>
    <property type="evidence" value="ECO:0007669"/>
    <property type="project" value="InterPro"/>
</dbReference>
<dbReference type="EMBL" id="LSBJ02000002">
    <property type="protein sequence ID" value="OAQ59659.1"/>
    <property type="molecule type" value="Genomic_DNA"/>
</dbReference>
<evidence type="ECO:0000259" key="1">
    <source>
        <dbReference type="PROSITE" id="PS51186"/>
    </source>
</evidence>
<dbReference type="InterPro" id="IPR000182">
    <property type="entry name" value="GNAT_dom"/>
</dbReference>
<dbReference type="AlphaFoldDB" id="A0A179F3F4"/>
<gene>
    <name evidence="2" type="ORF">VFPPC_03868</name>
</gene>
<sequence>MAVHIRLATQEDIPEIVDVSMAAFDPSTDAISARLFPAHLQSTDSEAFKNWSVTRKSARLDLKNSVVMVAVDDALNGRIVGYAMWFSPIPEGSEEEEPPRPKVAFEGVDRDALMELRQIMEDDAHNSFGEKGSKDVWNLDSLGVDPQQQRRGIGKMLLNWGVQQANEQGKDCYLVATPSGLPLYEAAGFKTTRTVDIFGVPHVSMTMKHSTK</sequence>
<organism evidence="2 3">
    <name type="scientific">Pochonia chlamydosporia 170</name>
    <dbReference type="NCBI Taxonomy" id="1380566"/>
    <lineage>
        <taxon>Eukaryota</taxon>
        <taxon>Fungi</taxon>
        <taxon>Dikarya</taxon>
        <taxon>Ascomycota</taxon>
        <taxon>Pezizomycotina</taxon>
        <taxon>Sordariomycetes</taxon>
        <taxon>Hypocreomycetidae</taxon>
        <taxon>Hypocreales</taxon>
        <taxon>Clavicipitaceae</taxon>
        <taxon>Pochonia</taxon>
    </lineage>
</organism>
<dbReference type="GeneID" id="28847314"/>
<dbReference type="Pfam" id="PF00583">
    <property type="entry name" value="Acetyltransf_1"/>
    <property type="match status" value="1"/>
</dbReference>
<dbReference type="CDD" id="cd04301">
    <property type="entry name" value="NAT_SF"/>
    <property type="match status" value="1"/>
</dbReference>
<dbReference type="PANTHER" id="PTHR42791">
    <property type="entry name" value="GNAT FAMILY ACETYLTRANSFERASE"/>
    <property type="match status" value="1"/>
</dbReference>
<dbReference type="InterPro" id="IPR052523">
    <property type="entry name" value="Trichothecene_AcTrans"/>
</dbReference>
<evidence type="ECO:0000313" key="3">
    <source>
        <dbReference type="Proteomes" id="UP000078397"/>
    </source>
</evidence>
<dbReference type="InterPro" id="IPR016181">
    <property type="entry name" value="Acyl_CoA_acyltransferase"/>
</dbReference>
<dbReference type="RefSeq" id="XP_018137652.1">
    <property type="nucleotide sequence ID" value="XM_018283320.1"/>
</dbReference>
<keyword evidence="3" id="KW-1185">Reference proteome</keyword>
<proteinExistence type="predicted"/>
<comment type="caution">
    <text evidence="2">The sequence shown here is derived from an EMBL/GenBank/DDBJ whole genome shotgun (WGS) entry which is preliminary data.</text>
</comment>
<dbReference type="STRING" id="1380566.A0A179F3F4"/>
<dbReference type="OrthoDB" id="10017208at2759"/>
<feature type="domain" description="N-acetyltransferase" evidence="1">
    <location>
        <begin position="3"/>
        <end position="210"/>
    </location>
</feature>
<name>A0A179F3F4_METCM</name>